<evidence type="ECO:0000313" key="2">
    <source>
        <dbReference type="EMBL" id="KIE12536.1"/>
    </source>
</evidence>
<accession>A0A0C1NIA2</accession>
<feature type="signal peptide" evidence="1">
    <location>
        <begin position="1"/>
        <end position="21"/>
    </location>
</feature>
<comment type="caution">
    <text evidence="2">The sequence shown here is derived from an EMBL/GenBank/DDBJ whole genome shotgun (WGS) entry which is preliminary data.</text>
</comment>
<dbReference type="STRING" id="1479485.DA73_0209475"/>
<gene>
    <name evidence="2" type="ORF">DA73_0209475</name>
</gene>
<keyword evidence="1" id="KW-0732">Signal</keyword>
<sequence>MKLLASILSAIAIAFPSTAFAQVTGYKGNDGYFHIRGLEPNKTYPINLGGMPLIRVGVANSCGILRISSSKAFKESDRFEVRDEKKAETYGFENKNLPIIEAPRCNGQPTTKRELWKDSKGAVFISGLTPSGAQTIRLLTSNPTRNLRANLCGMISLKLDANPAKALILDGNAYPTTGQASRGIYCRRNTLYVSIPAPVAVTPVSETEWKTQNPPSFAGGITLIQRDGIQWIEIKTQGNGGPGYGGGGNGNGGVTVQSPSPPNGSSFCKVGASQLLVTGLTSGTNYYVATPEDDVYSEAIATNNQAIFNDIDYTDTWEDKSAEIELGKNPNRQFIKTLANLSLIQPCQ</sequence>
<dbReference type="AlphaFoldDB" id="A0A0C1NIA2"/>
<proteinExistence type="predicted"/>
<feature type="chain" id="PRO_5002136346" evidence="1">
    <location>
        <begin position="22"/>
        <end position="348"/>
    </location>
</feature>
<evidence type="ECO:0000256" key="1">
    <source>
        <dbReference type="SAM" id="SignalP"/>
    </source>
</evidence>
<reference evidence="2" key="1">
    <citation type="journal article" date="2015" name="Genome Announc.">
        <title>Draft Genome Sequence of Tolypothrix boutellei Strain VB521301.</title>
        <authorList>
            <person name="Chandrababunaidu M.M."/>
            <person name="Singh D."/>
            <person name="Sen D."/>
            <person name="Bhan S."/>
            <person name="Das S."/>
            <person name="Gupta A."/>
            <person name="Adhikary S.P."/>
            <person name="Tripathy S."/>
        </authorList>
    </citation>
    <scope>NUCLEOTIDE SEQUENCE</scope>
    <source>
        <strain evidence="2">VB521301</strain>
    </source>
</reference>
<dbReference type="OrthoDB" id="574378at2"/>
<name>A0A0C1NIA2_9CYAN</name>
<organism evidence="2">
    <name type="scientific">Tolypothrix bouteillei VB521301</name>
    <dbReference type="NCBI Taxonomy" id="1479485"/>
    <lineage>
        <taxon>Bacteria</taxon>
        <taxon>Bacillati</taxon>
        <taxon>Cyanobacteriota</taxon>
        <taxon>Cyanophyceae</taxon>
        <taxon>Nostocales</taxon>
        <taxon>Tolypothrichaceae</taxon>
        <taxon>Tolypothrix</taxon>
    </lineage>
</organism>
<protein>
    <submittedName>
        <fullName evidence="2">Uncharacterized protein</fullName>
    </submittedName>
</protein>
<dbReference type="EMBL" id="JHEG02000036">
    <property type="protein sequence ID" value="KIE12536.1"/>
    <property type="molecule type" value="Genomic_DNA"/>
</dbReference>